<organism evidence="1">
    <name type="scientific">Salmonella enterica</name>
    <name type="common">Salmonella choleraesuis</name>
    <dbReference type="NCBI Taxonomy" id="28901"/>
    <lineage>
        <taxon>Bacteria</taxon>
        <taxon>Pseudomonadati</taxon>
        <taxon>Pseudomonadota</taxon>
        <taxon>Gammaproteobacteria</taxon>
        <taxon>Enterobacterales</taxon>
        <taxon>Enterobacteriaceae</taxon>
        <taxon>Salmonella</taxon>
    </lineage>
</organism>
<reference evidence="1" key="1">
    <citation type="submission" date="2019-07" db="EMBL/GenBank/DDBJ databases">
        <authorList>
            <consortium name="PulseNet: The National Subtyping Network for Foodborne Disease Surveillance"/>
            <person name="Tarr C.L."/>
            <person name="Trees E."/>
            <person name="Katz L.S."/>
            <person name="Carleton-Romer H.A."/>
            <person name="Stroika S."/>
            <person name="Kucerova Z."/>
            <person name="Roache K.F."/>
            <person name="Sabol A.L."/>
            <person name="Besser J."/>
            <person name="Gerner-Smidt P."/>
        </authorList>
    </citation>
    <scope>NUCLEOTIDE SEQUENCE</scope>
    <source>
        <strain evidence="1">PNUSAS081329</strain>
    </source>
</reference>
<dbReference type="InterPro" id="IPR047676">
    <property type="entry name" value="FxLYD_dom"/>
</dbReference>
<proteinExistence type="predicted"/>
<sequence length="69" mass="7663">MTGLGRNKSDKVITTNFVKFNLLQNGIITDSTIDTASGIKPNQQWKIFAPVNVINGKPDEFEVIDILSR</sequence>
<comment type="caution">
    <text evidence="1">The sequence shown here is derived from an EMBL/GenBank/DDBJ whole genome shotgun (WGS) entry which is preliminary data.</text>
</comment>
<dbReference type="NCBIfam" id="NF038353">
    <property type="entry name" value="FxLYD_dom"/>
    <property type="match status" value="1"/>
</dbReference>
<dbReference type="AlphaFoldDB" id="A0A5Y2ZXQ2"/>
<gene>
    <name evidence="1" type="ORF">FNG02_15180</name>
</gene>
<name>A0A5Y2ZXQ2_SALER</name>
<dbReference type="EMBL" id="AAIPPN010000005">
    <property type="protein sequence ID" value="ECG8066811.1"/>
    <property type="molecule type" value="Genomic_DNA"/>
</dbReference>
<accession>A0A5Y2ZXQ2</accession>
<protein>
    <submittedName>
        <fullName evidence="1">Uncharacterized protein</fullName>
    </submittedName>
</protein>
<evidence type="ECO:0000313" key="1">
    <source>
        <dbReference type="EMBL" id="ECG8066811.1"/>
    </source>
</evidence>